<dbReference type="PANTHER" id="PTHR21162:SF0">
    <property type="entry name" value="P53 AND DNA DAMAGE-REGULATED PROTEIN 1"/>
    <property type="match status" value="1"/>
</dbReference>
<evidence type="ECO:0000313" key="6">
    <source>
        <dbReference type="Proteomes" id="UP001381693"/>
    </source>
</evidence>
<proteinExistence type="predicted"/>
<name>A0AAN8XK67_HALRR</name>
<organism evidence="5 6">
    <name type="scientific">Halocaridina rubra</name>
    <name type="common">Hawaiian red shrimp</name>
    <dbReference type="NCBI Taxonomy" id="373956"/>
    <lineage>
        <taxon>Eukaryota</taxon>
        <taxon>Metazoa</taxon>
        <taxon>Ecdysozoa</taxon>
        <taxon>Arthropoda</taxon>
        <taxon>Crustacea</taxon>
        <taxon>Multicrustacea</taxon>
        <taxon>Malacostraca</taxon>
        <taxon>Eumalacostraca</taxon>
        <taxon>Eucarida</taxon>
        <taxon>Decapoda</taxon>
        <taxon>Pleocyemata</taxon>
        <taxon>Caridea</taxon>
        <taxon>Atyoidea</taxon>
        <taxon>Atyidae</taxon>
        <taxon>Halocaridina</taxon>
    </lineage>
</organism>
<evidence type="ECO:0000256" key="3">
    <source>
        <dbReference type="ARBA" id="ARBA00023186"/>
    </source>
</evidence>
<comment type="caution">
    <text evidence="5">The sequence shown here is derived from an EMBL/GenBank/DDBJ whole genome shotgun (WGS) entry which is preliminary data.</text>
</comment>
<comment type="subcellular location">
    <subcellularLocation>
        <location evidence="1">Cytoplasm</location>
    </subcellularLocation>
</comment>
<dbReference type="SUPFAM" id="SSF46579">
    <property type="entry name" value="Prefoldin"/>
    <property type="match status" value="1"/>
</dbReference>
<sequence length="144" mass="16688">MAESPERIQQYLVEVEEAAEDILSDQQEIVSLDRRRNTNRQALRQLRSTSPSKQAVAGTRVSNQKDWICIGNMFLRLPKEFVVDSIEKEEKQLDTEIRNLRNGLRNKVNLLNDLEDKQETLGTNIKPLTRDEWKAVRQALGKLD</sequence>
<dbReference type="CDD" id="cd22860">
    <property type="entry name" value="PDRG1"/>
    <property type="match status" value="1"/>
</dbReference>
<dbReference type="Proteomes" id="UP001381693">
    <property type="component" value="Unassembled WGS sequence"/>
</dbReference>
<protein>
    <submittedName>
        <fullName evidence="5">P53 and DNA damage-regulated protein 1</fullName>
    </submittedName>
</protein>
<reference evidence="5 6" key="1">
    <citation type="submission" date="2023-11" db="EMBL/GenBank/DDBJ databases">
        <title>Halocaridina rubra genome assembly.</title>
        <authorList>
            <person name="Smith C."/>
        </authorList>
    </citation>
    <scope>NUCLEOTIDE SEQUENCE [LARGE SCALE GENOMIC DNA]</scope>
    <source>
        <strain evidence="5">EP-1</strain>
        <tissue evidence="5">Whole</tissue>
    </source>
</reference>
<dbReference type="GO" id="GO:0005737">
    <property type="term" value="C:cytoplasm"/>
    <property type="evidence" value="ECO:0007669"/>
    <property type="project" value="UniProtKB-SubCell"/>
</dbReference>
<keyword evidence="4" id="KW-0175">Coiled coil</keyword>
<feature type="coiled-coil region" evidence="4">
    <location>
        <begin position="83"/>
        <end position="117"/>
    </location>
</feature>
<dbReference type="EMBL" id="JAXCGZ010006155">
    <property type="protein sequence ID" value="KAK7080060.1"/>
    <property type="molecule type" value="Genomic_DNA"/>
</dbReference>
<keyword evidence="6" id="KW-1185">Reference proteome</keyword>
<evidence type="ECO:0000313" key="5">
    <source>
        <dbReference type="EMBL" id="KAK7080060.1"/>
    </source>
</evidence>
<evidence type="ECO:0000256" key="1">
    <source>
        <dbReference type="ARBA" id="ARBA00004496"/>
    </source>
</evidence>
<accession>A0AAN8XK67</accession>
<dbReference type="PANTHER" id="PTHR21162">
    <property type="entry name" value="P53 AND DNA DAMAGE-REGULATED PROTEIN"/>
    <property type="match status" value="1"/>
</dbReference>
<keyword evidence="3" id="KW-0143">Chaperone</keyword>
<gene>
    <name evidence="5" type="primary">PDRG1</name>
    <name evidence="5" type="ORF">SK128_000729</name>
</gene>
<dbReference type="InterPro" id="IPR030482">
    <property type="entry name" value="PDRG1"/>
</dbReference>
<dbReference type="AlphaFoldDB" id="A0AAN8XK67"/>
<evidence type="ECO:0000256" key="2">
    <source>
        <dbReference type="ARBA" id="ARBA00022490"/>
    </source>
</evidence>
<evidence type="ECO:0000256" key="4">
    <source>
        <dbReference type="SAM" id="Coils"/>
    </source>
</evidence>
<keyword evidence="2" id="KW-0963">Cytoplasm</keyword>